<reference evidence="3" key="1">
    <citation type="journal article" date="2014" name="Int. J. Syst. Evol. Microbiol.">
        <title>Complete genome sequence of Corynebacterium casei LMG S-19264T (=DSM 44701T), isolated from a smear-ripened cheese.</title>
        <authorList>
            <consortium name="US DOE Joint Genome Institute (JGI-PGF)"/>
            <person name="Walter F."/>
            <person name="Albersmeier A."/>
            <person name="Kalinowski J."/>
            <person name="Ruckert C."/>
        </authorList>
    </citation>
    <scope>NUCLEOTIDE SEQUENCE</scope>
    <source>
        <strain evidence="3">CGMCC 1.3617</strain>
    </source>
</reference>
<dbReference type="EMBL" id="BMKW01000016">
    <property type="protein sequence ID" value="GGJ38725.1"/>
    <property type="molecule type" value="Genomic_DNA"/>
</dbReference>
<organism evidence="3 4">
    <name type="scientific">Neoroseomonas lacus</name>
    <dbReference type="NCBI Taxonomy" id="287609"/>
    <lineage>
        <taxon>Bacteria</taxon>
        <taxon>Pseudomonadati</taxon>
        <taxon>Pseudomonadota</taxon>
        <taxon>Alphaproteobacteria</taxon>
        <taxon>Acetobacterales</taxon>
        <taxon>Acetobacteraceae</taxon>
        <taxon>Neoroseomonas</taxon>
    </lineage>
</organism>
<keyword evidence="2" id="KW-0560">Oxidoreductase</keyword>
<proteinExistence type="inferred from homology"/>
<dbReference type="PANTHER" id="PTHR42879">
    <property type="entry name" value="3-OXOACYL-(ACYL-CARRIER-PROTEIN) REDUCTASE"/>
    <property type="match status" value="1"/>
</dbReference>
<dbReference type="Proteomes" id="UP000661507">
    <property type="component" value="Unassembled WGS sequence"/>
</dbReference>
<accession>A0A917L1U5</accession>
<dbReference type="InterPro" id="IPR050259">
    <property type="entry name" value="SDR"/>
</dbReference>
<gene>
    <name evidence="3" type="primary">fabG</name>
    <name evidence="3" type="ORF">GCM10011320_52940</name>
</gene>
<comment type="caution">
    <text evidence="3">The sequence shown here is derived from an EMBL/GenBank/DDBJ whole genome shotgun (WGS) entry which is preliminary data.</text>
</comment>
<keyword evidence="4" id="KW-1185">Reference proteome</keyword>
<dbReference type="PANTHER" id="PTHR42879:SF2">
    <property type="entry name" value="3-OXOACYL-[ACYL-CARRIER-PROTEIN] REDUCTASE FABG"/>
    <property type="match status" value="1"/>
</dbReference>
<sequence length="249" mass="25821">MTQQRRTALITGAGRNIGRAVALGLAEDGFNVVLNGSSDRVACDGVAEAARSFGVEAMVVMGDVGSAAECARIAGEAIRRFGAVDVLVNNAALRPAKPFLEMAEDEWRRVIAVDMDAAVWLSRACLPGMLARGWGRIVNFTGMNAMHGYAGRAPVSVAKHGVWGLTKALGKEFGLKGITVNAISPGPIAADEQRTEAADIAYRASAVAKVPVGREGTPAEVAAVARMLVSDGGAYVNGQMLQVNGGAQT</sequence>
<dbReference type="SUPFAM" id="SSF51735">
    <property type="entry name" value="NAD(P)-binding Rossmann-fold domains"/>
    <property type="match status" value="1"/>
</dbReference>
<dbReference type="PRINTS" id="PR00080">
    <property type="entry name" value="SDRFAMILY"/>
</dbReference>
<dbReference type="FunFam" id="3.40.50.720:FF:000173">
    <property type="entry name" value="3-oxoacyl-[acyl-carrier protein] reductase"/>
    <property type="match status" value="1"/>
</dbReference>
<protein>
    <submittedName>
        <fullName evidence="3">3-ketoacyl-ACP reductase</fullName>
    </submittedName>
</protein>
<dbReference type="GO" id="GO:0016491">
    <property type="term" value="F:oxidoreductase activity"/>
    <property type="evidence" value="ECO:0007669"/>
    <property type="project" value="UniProtKB-KW"/>
</dbReference>
<name>A0A917L1U5_9PROT</name>
<comment type="similarity">
    <text evidence="1">Belongs to the short-chain dehydrogenases/reductases (SDR) family.</text>
</comment>
<dbReference type="RefSeq" id="WP_188972519.1">
    <property type="nucleotide sequence ID" value="NZ_BMKW01000016.1"/>
</dbReference>
<evidence type="ECO:0000256" key="1">
    <source>
        <dbReference type="ARBA" id="ARBA00006484"/>
    </source>
</evidence>
<dbReference type="AlphaFoldDB" id="A0A917L1U5"/>
<dbReference type="InterPro" id="IPR036291">
    <property type="entry name" value="NAD(P)-bd_dom_sf"/>
</dbReference>
<dbReference type="Pfam" id="PF13561">
    <property type="entry name" value="adh_short_C2"/>
    <property type="match status" value="1"/>
</dbReference>
<reference evidence="3" key="2">
    <citation type="submission" date="2020-09" db="EMBL/GenBank/DDBJ databases">
        <authorList>
            <person name="Sun Q."/>
            <person name="Zhou Y."/>
        </authorList>
    </citation>
    <scope>NUCLEOTIDE SEQUENCE</scope>
    <source>
        <strain evidence="3">CGMCC 1.3617</strain>
    </source>
</reference>
<evidence type="ECO:0000313" key="3">
    <source>
        <dbReference type="EMBL" id="GGJ38725.1"/>
    </source>
</evidence>
<evidence type="ECO:0000313" key="4">
    <source>
        <dbReference type="Proteomes" id="UP000661507"/>
    </source>
</evidence>
<dbReference type="InterPro" id="IPR002347">
    <property type="entry name" value="SDR_fam"/>
</dbReference>
<evidence type="ECO:0000256" key="2">
    <source>
        <dbReference type="ARBA" id="ARBA00023002"/>
    </source>
</evidence>
<dbReference type="Gene3D" id="3.40.50.720">
    <property type="entry name" value="NAD(P)-binding Rossmann-like Domain"/>
    <property type="match status" value="1"/>
</dbReference>
<dbReference type="PRINTS" id="PR00081">
    <property type="entry name" value="GDHRDH"/>
</dbReference>